<keyword evidence="3" id="KW-1185">Reference proteome</keyword>
<dbReference type="AlphaFoldDB" id="A0A1T4K0Y9"/>
<sequence>MSDVVHLLETKFRSTLRTVAQLQPLVARQKRGEKMNDFLRKFLCHIILTPIAFFLGFLETKEYIQNKRRLVLLLLFFLFYGKESLEIVFILVLIMVAFERFLTKIYREYKER</sequence>
<evidence type="ECO:0000256" key="1">
    <source>
        <dbReference type="SAM" id="Phobius"/>
    </source>
</evidence>
<proteinExistence type="predicted"/>
<gene>
    <name evidence="2" type="ORF">SAMN02745116_00014</name>
</gene>
<keyword evidence="1" id="KW-0472">Membrane</keyword>
<accession>A0A1T4K0Y9</accession>
<name>A0A1T4K0Y9_9ENTE</name>
<organism evidence="2 3">
    <name type="scientific">Pilibacter termitis</name>
    <dbReference type="NCBI Taxonomy" id="263852"/>
    <lineage>
        <taxon>Bacteria</taxon>
        <taxon>Bacillati</taxon>
        <taxon>Bacillota</taxon>
        <taxon>Bacilli</taxon>
        <taxon>Lactobacillales</taxon>
        <taxon>Enterococcaceae</taxon>
        <taxon>Pilibacter</taxon>
    </lineage>
</organism>
<evidence type="ECO:0000313" key="2">
    <source>
        <dbReference type="EMBL" id="SJZ36091.1"/>
    </source>
</evidence>
<keyword evidence="1" id="KW-0812">Transmembrane</keyword>
<feature type="transmembrane region" description="Helical" evidence="1">
    <location>
        <begin position="70"/>
        <end position="98"/>
    </location>
</feature>
<keyword evidence="1" id="KW-1133">Transmembrane helix</keyword>
<protein>
    <submittedName>
        <fullName evidence="2">Uncharacterized protein</fullName>
    </submittedName>
</protein>
<evidence type="ECO:0000313" key="3">
    <source>
        <dbReference type="Proteomes" id="UP000190328"/>
    </source>
</evidence>
<feature type="transmembrane region" description="Helical" evidence="1">
    <location>
        <begin position="38"/>
        <end position="58"/>
    </location>
</feature>
<dbReference type="RefSeq" id="WP_144399425.1">
    <property type="nucleotide sequence ID" value="NZ_FUXI01000001.1"/>
</dbReference>
<dbReference type="EMBL" id="FUXI01000001">
    <property type="protein sequence ID" value="SJZ36091.1"/>
    <property type="molecule type" value="Genomic_DNA"/>
</dbReference>
<dbReference type="Proteomes" id="UP000190328">
    <property type="component" value="Unassembled WGS sequence"/>
</dbReference>
<reference evidence="2 3" key="1">
    <citation type="submission" date="2017-02" db="EMBL/GenBank/DDBJ databases">
        <authorList>
            <person name="Peterson S.W."/>
        </authorList>
    </citation>
    <scope>NUCLEOTIDE SEQUENCE [LARGE SCALE GENOMIC DNA]</scope>
    <source>
        <strain evidence="2 3">ATCC BAA-1030</strain>
    </source>
</reference>